<feature type="domain" description="Disease resistance N-terminal" evidence="6">
    <location>
        <begin position="6"/>
        <end position="93"/>
    </location>
</feature>
<dbReference type="Gene3D" id="3.80.10.10">
    <property type="entry name" value="Ribonuclease Inhibitor"/>
    <property type="match status" value="2"/>
</dbReference>
<dbReference type="InterPro" id="IPR032675">
    <property type="entry name" value="LRR_dom_sf"/>
</dbReference>
<evidence type="ECO:0000256" key="1">
    <source>
        <dbReference type="ARBA" id="ARBA00022614"/>
    </source>
</evidence>
<evidence type="ECO:0000313" key="8">
    <source>
        <dbReference type="EMBL" id="KAA8525112.1"/>
    </source>
</evidence>
<keyword evidence="2" id="KW-0677">Repeat</keyword>
<feature type="domain" description="R13L1/DRL21-like LRR repeat region" evidence="7">
    <location>
        <begin position="189"/>
        <end position="310"/>
    </location>
</feature>
<keyword evidence="9" id="KW-1185">Reference proteome</keyword>
<evidence type="ECO:0000256" key="4">
    <source>
        <dbReference type="ARBA" id="ARBA00022821"/>
    </source>
</evidence>
<dbReference type="OrthoDB" id="1429443at2759"/>
<gene>
    <name evidence="8" type="ORF">F0562_007024</name>
</gene>
<dbReference type="Pfam" id="PF18052">
    <property type="entry name" value="Rx_N"/>
    <property type="match status" value="1"/>
</dbReference>
<evidence type="ECO:0000259" key="6">
    <source>
        <dbReference type="Pfam" id="PF18052"/>
    </source>
</evidence>
<sequence length="537" mass="60896">MANALLNVVLKSLNSLIEEEIGLLWGVDKEMEKLSSTLSAIQAVLEDAELQQHQGKALQDWLRKLKHAAYAVDDILDECATEAIPLKSKGKKSGLLGKVRSTFLPFTPDNIIFRHKIGNKMKEITEKLDAIANERMKFHLRELVAPQQVQDIETRQTGSLLSQLPVYGREEDKEKIVEKLVKGLKGCQLCELKDLDLGGELSVENLERVGNLMDAQRVNFIGKPNLRRLYLSWATELRENVEQVLEGLQPHPNLERLGIHNYNGTHFPLWMGDSVLRNLSDIYLSNCPNCLQLPPFGRLPSLRYLSMSEMNSLEYINNEFQGSAATRRFPSLEGLRISGLLNLTGLFKDERTELFPRLHRMHISNCPKLMLPCLPSLEKLRIENCSEVLLSSISNLSTLISIQVSEIDKVVSFPEKMLQNLTSLESLHIDSWSELESLPEQGLRGLQSLRRLEIDGCNKLKSLSEGLQHLTALEKLNVYGCHELGSLPAGIQSLTKLHLYISGCPELERRCEKGKGEDWYKIAHLPQVRIFYAWHQQ</sequence>
<reference evidence="8 9" key="1">
    <citation type="submission" date="2019-09" db="EMBL/GenBank/DDBJ databases">
        <title>A chromosome-level genome assembly of the Chinese tupelo Nyssa sinensis.</title>
        <authorList>
            <person name="Yang X."/>
            <person name="Kang M."/>
            <person name="Yang Y."/>
            <person name="Xiong H."/>
            <person name="Wang M."/>
            <person name="Zhang Z."/>
            <person name="Wang Z."/>
            <person name="Wu H."/>
            <person name="Ma T."/>
            <person name="Liu J."/>
            <person name="Xi Z."/>
        </authorList>
    </citation>
    <scope>NUCLEOTIDE SEQUENCE [LARGE SCALE GENOMIC DNA]</scope>
    <source>
        <strain evidence="8">J267</strain>
        <tissue evidence="8">Leaf</tissue>
    </source>
</reference>
<keyword evidence="5" id="KW-0067">ATP-binding</keyword>
<dbReference type="GO" id="GO:0006952">
    <property type="term" value="P:defense response"/>
    <property type="evidence" value="ECO:0007669"/>
    <property type="project" value="UniProtKB-KW"/>
</dbReference>
<dbReference type="InterPro" id="IPR041118">
    <property type="entry name" value="Rx_N"/>
</dbReference>
<dbReference type="PANTHER" id="PTHR36766:SF40">
    <property type="entry name" value="DISEASE RESISTANCE PROTEIN RGA3"/>
    <property type="match status" value="1"/>
</dbReference>
<proteinExistence type="predicted"/>
<accession>A0A5J5A5K5</accession>
<protein>
    <submittedName>
        <fullName evidence="8">Uncharacterized protein</fullName>
    </submittedName>
</protein>
<dbReference type="InterPro" id="IPR056789">
    <property type="entry name" value="LRR_R13L1-DRL21"/>
</dbReference>
<evidence type="ECO:0000259" key="7">
    <source>
        <dbReference type="Pfam" id="PF25019"/>
    </source>
</evidence>
<dbReference type="GO" id="GO:0005524">
    <property type="term" value="F:ATP binding"/>
    <property type="evidence" value="ECO:0007669"/>
    <property type="project" value="UniProtKB-KW"/>
</dbReference>
<keyword evidence="4" id="KW-0611">Plant defense</keyword>
<dbReference type="InterPro" id="IPR038005">
    <property type="entry name" value="RX-like_CC"/>
</dbReference>
<dbReference type="AlphaFoldDB" id="A0A5J5A5K5"/>
<dbReference type="Proteomes" id="UP000325577">
    <property type="component" value="Linkage Group LG3"/>
</dbReference>
<evidence type="ECO:0000256" key="2">
    <source>
        <dbReference type="ARBA" id="ARBA00022737"/>
    </source>
</evidence>
<dbReference type="Gene3D" id="1.20.5.4130">
    <property type="match status" value="1"/>
</dbReference>
<dbReference type="EMBL" id="CM018046">
    <property type="protein sequence ID" value="KAA8525112.1"/>
    <property type="molecule type" value="Genomic_DNA"/>
</dbReference>
<evidence type="ECO:0000313" key="9">
    <source>
        <dbReference type="Proteomes" id="UP000325577"/>
    </source>
</evidence>
<dbReference type="Pfam" id="PF25019">
    <property type="entry name" value="LRR_R13L1-DRL21"/>
    <property type="match status" value="1"/>
</dbReference>
<evidence type="ECO:0000256" key="5">
    <source>
        <dbReference type="ARBA" id="ARBA00022840"/>
    </source>
</evidence>
<keyword evidence="1" id="KW-0433">Leucine-rich repeat</keyword>
<keyword evidence="3" id="KW-0547">Nucleotide-binding</keyword>
<evidence type="ECO:0000256" key="3">
    <source>
        <dbReference type="ARBA" id="ARBA00022741"/>
    </source>
</evidence>
<dbReference type="CDD" id="cd14798">
    <property type="entry name" value="RX-CC_like"/>
    <property type="match status" value="1"/>
</dbReference>
<organism evidence="8 9">
    <name type="scientific">Nyssa sinensis</name>
    <dbReference type="NCBI Taxonomy" id="561372"/>
    <lineage>
        <taxon>Eukaryota</taxon>
        <taxon>Viridiplantae</taxon>
        <taxon>Streptophyta</taxon>
        <taxon>Embryophyta</taxon>
        <taxon>Tracheophyta</taxon>
        <taxon>Spermatophyta</taxon>
        <taxon>Magnoliopsida</taxon>
        <taxon>eudicotyledons</taxon>
        <taxon>Gunneridae</taxon>
        <taxon>Pentapetalae</taxon>
        <taxon>asterids</taxon>
        <taxon>Cornales</taxon>
        <taxon>Nyssaceae</taxon>
        <taxon>Nyssa</taxon>
    </lineage>
</organism>
<dbReference type="PANTHER" id="PTHR36766">
    <property type="entry name" value="PLANT BROAD-SPECTRUM MILDEW RESISTANCE PROTEIN RPW8"/>
    <property type="match status" value="1"/>
</dbReference>
<name>A0A5J5A5K5_9ASTE</name>
<dbReference type="SUPFAM" id="SSF52058">
    <property type="entry name" value="L domain-like"/>
    <property type="match status" value="1"/>
</dbReference>